<sequence length="170" mass="19235">MPFREVLGRTGRVHTLSLPLRWSDFDMYGHVNNSAYLEFSQDSRVAFLKEMESIAGKGPVPQVFVRHAELDYRRGISPSSRTVTVNSEVTRIGRTSFGVRQLILDSDGIVCCEVKITQVVVDLRSSSPREITDSERQVLESMITRPVREIERGQDNEPDIDQLVPPDSTE</sequence>
<accession>A0A2W5U4T4</accession>
<dbReference type="GO" id="GO:0047617">
    <property type="term" value="F:fatty acyl-CoA hydrolase activity"/>
    <property type="evidence" value="ECO:0007669"/>
    <property type="project" value="TreeGrafter"/>
</dbReference>
<proteinExistence type="predicted"/>
<name>A0A2W5U4T4_9CORY</name>
<dbReference type="Pfam" id="PF13279">
    <property type="entry name" value="4HBT_2"/>
    <property type="match status" value="1"/>
</dbReference>
<dbReference type="AlphaFoldDB" id="A0A2W5U4T4"/>
<comment type="caution">
    <text evidence="2">The sequence shown here is derived from an EMBL/GenBank/DDBJ whole genome shotgun (WGS) entry which is preliminary data.</text>
</comment>
<dbReference type="CDD" id="cd00586">
    <property type="entry name" value="4HBT"/>
    <property type="match status" value="1"/>
</dbReference>
<evidence type="ECO:0000313" key="2">
    <source>
        <dbReference type="EMBL" id="PZR03748.1"/>
    </source>
</evidence>
<dbReference type="PANTHER" id="PTHR31793:SF24">
    <property type="entry name" value="LONG-CHAIN ACYL-COA THIOESTERASE FADM"/>
    <property type="match status" value="1"/>
</dbReference>
<gene>
    <name evidence="2" type="ORF">DI525_09050</name>
</gene>
<evidence type="ECO:0000313" key="3">
    <source>
        <dbReference type="Proteomes" id="UP000249432"/>
    </source>
</evidence>
<dbReference type="SUPFAM" id="SSF54637">
    <property type="entry name" value="Thioesterase/thiol ester dehydrase-isomerase"/>
    <property type="match status" value="1"/>
</dbReference>
<dbReference type="Proteomes" id="UP000249432">
    <property type="component" value="Unassembled WGS sequence"/>
</dbReference>
<dbReference type="InterPro" id="IPR029069">
    <property type="entry name" value="HotDog_dom_sf"/>
</dbReference>
<dbReference type="InterPro" id="IPR050563">
    <property type="entry name" value="4-hydroxybenzoyl-CoA_TE"/>
</dbReference>
<organism evidence="2 3">
    <name type="scientific">Corynebacterium kroppenstedtii</name>
    <dbReference type="NCBI Taxonomy" id="161879"/>
    <lineage>
        <taxon>Bacteria</taxon>
        <taxon>Bacillati</taxon>
        <taxon>Actinomycetota</taxon>
        <taxon>Actinomycetes</taxon>
        <taxon>Mycobacteriales</taxon>
        <taxon>Corynebacteriaceae</taxon>
        <taxon>Corynebacterium</taxon>
    </lineage>
</organism>
<dbReference type="EMBL" id="QFRA01000029">
    <property type="protein sequence ID" value="PZR03748.1"/>
    <property type="molecule type" value="Genomic_DNA"/>
</dbReference>
<protein>
    <submittedName>
        <fullName evidence="2">Thioesterase</fullName>
    </submittedName>
</protein>
<dbReference type="Gene3D" id="3.10.129.10">
    <property type="entry name" value="Hotdog Thioesterase"/>
    <property type="match status" value="1"/>
</dbReference>
<feature type="region of interest" description="Disordered" evidence="1">
    <location>
        <begin position="146"/>
        <end position="170"/>
    </location>
</feature>
<dbReference type="RefSeq" id="WP_303735387.1">
    <property type="nucleotide sequence ID" value="NZ_CAKZHK010000007.1"/>
</dbReference>
<evidence type="ECO:0000256" key="1">
    <source>
        <dbReference type="SAM" id="MobiDB-lite"/>
    </source>
</evidence>
<feature type="compositionally biased region" description="Basic and acidic residues" evidence="1">
    <location>
        <begin position="146"/>
        <end position="155"/>
    </location>
</feature>
<reference evidence="2 3" key="1">
    <citation type="submission" date="2017-08" db="EMBL/GenBank/DDBJ databases">
        <title>Infants hospitalized years apart are colonized by the same room-sourced microbial strains.</title>
        <authorList>
            <person name="Brooks B."/>
            <person name="Olm M.R."/>
            <person name="Firek B.A."/>
            <person name="Baker R."/>
            <person name="Thomas B.C."/>
            <person name="Morowitz M.J."/>
            <person name="Banfield J.F."/>
        </authorList>
    </citation>
    <scope>NUCLEOTIDE SEQUENCE [LARGE SCALE GENOMIC DNA]</scope>
    <source>
        <strain evidence="2">S2_003_000_R1_3</strain>
    </source>
</reference>
<dbReference type="PANTHER" id="PTHR31793">
    <property type="entry name" value="4-HYDROXYBENZOYL-COA THIOESTERASE FAMILY MEMBER"/>
    <property type="match status" value="1"/>
</dbReference>